<dbReference type="AlphaFoldDB" id="A0A0R2PRY7"/>
<name>A0A0R2PRY7_9GAMM</name>
<proteinExistence type="predicted"/>
<comment type="caution">
    <text evidence="1">The sequence shown here is derived from an EMBL/GenBank/DDBJ whole genome shotgun (WGS) entry which is preliminary data.</text>
</comment>
<evidence type="ECO:0000313" key="1">
    <source>
        <dbReference type="EMBL" id="KRO40887.1"/>
    </source>
</evidence>
<dbReference type="EMBL" id="LIAV01000049">
    <property type="protein sequence ID" value="KRO40887.1"/>
    <property type="molecule type" value="Genomic_DNA"/>
</dbReference>
<accession>A0A0R2PRY7</accession>
<organism evidence="1 2">
    <name type="scientific">SAR86 cluster bacterium BACL1 MAG-120920-bin57</name>
    <dbReference type="NCBI Taxonomy" id="1655571"/>
    <lineage>
        <taxon>Bacteria</taxon>
        <taxon>Pseudomonadati</taxon>
        <taxon>Pseudomonadota</taxon>
        <taxon>Gammaproteobacteria</taxon>
        <taxon>SAR86 cluster</taxon>
    </lineage>
</organism>
<sequence length="135" mass="15343">MKIKLTIIKRLLLGLLLFLAGYQLMILASSILSKPENLDLKFQPINQAIMQTSIKDNLSDEPIQSPDFEYEVIGYRAGAVRASIIVKRNNKSYVVQQGELLENKYKLISVDVDSAIFEYMGEKYELKTSLINAKK</sequence>
<gene>
    <name evidence="1" type="ORF">ABR63_06355</name>
</gene>
<protein>
    <submittedName>
        <fullName evidence="1">Uncharacterized protein</fullName>
    </submittedName>
</protein>
<evidence type="ECO:0000313" key="2">
    <source>
        <dbReference type="Proteomes" id="UP000050874"/>
    </source>
</evidence>
<dbReference type="Proteomes" id="UP000050874">
    <property type="component" value="Unassembled WGS sequence"/>
</dbReference>
<reference evidence="2" key="1">
    <citation type="submission" date="2015-10" db="EMBL/GenBank/DDBJ databases">
        <title>Metagenome-Assembled Genomes uncover a global brackish microbiome.</title>
        <authorList>
            <person name="Hugerth L.W."/>
            <person name="Larsson J."/>
            <person name="Alneberg J."/>
            <person name="Lindh M.V."/>
            <person name="Legrand C."/>
            <person name="Pinhassi J."/>
            <person name="Andersson A."/>
        </authorList>
    </citation>
    <scope>NUCLEOTIDE SEQUENCE [LARGE SCALE GENOMIC DNA]</scope>
</reference>